<protein>
    <submittedName>
        <fullName evidence="1">Uncharacterized protein</fullName>
    </submittedName>
</protein>
<dbReference type="EMBL" id="BAAAKV010000056">
    <property type="protein sequence ID" value="GAA1188452.1"/>
    <property type="molecule type" value="Genomic_DNA"/>
</dbReference>
<comment type="caution">
    <text evidence="1">The sequence shown here is derived from an EMBL/GenBank/DDBJ whole genome shotgun (WGS) entry which is preliminary data.</text>
</comment>
<reference evidence="2" key="1">
    <citation type="journal article" date="2019" name="Int. J. Syst. Evol. Microbiol.">
        <title>The Global Catalogue of Microorganisms (GCM) 10K type strain sequencing project: providing services to taxonomists for standard genome sequencing and annotation.</title>
        <authorList>
            <consortium name="The Broad Institute Genomics Platform"/>
            <consortium name="The Broad Institute Genome Sequencing Center for Infectious Disease"/>
            <person name="Wu L."/>
            <person name="Ma J."/>
        </authorList>
    </citation>
    <scope>NUCLEOTIDE SEQUENCE [LARGE SCALE GENOMIC DNA]</scope>
    <source>
        <strain evidence="2">JCM 12696</strain>
    </source>
</reference>
<proteinExistence type="predicted"/>
<name>A0ABP4FNB0_9ACTN</name>
<organism evidence="1 2">
    <name type="scientific">Streptomyces hebeiensis</name>
    <dbReference type="NCBI Taxonomy" id="229486"/>
    <lineage>
        <taxon>Bacteria</taxon>
        <taxon>Bacillati</taxon>
        <taxon>Actinomycetota</taxon>
        <taxon>Actinomycetes</taxon>
        <taxon>Kitasatosporales</taxon>
        <taxon>Streptomycetaceae</taxon>
        <taxon>Streptomyces</taxon>
    </lineage>
</organism>
<keyword evidence="2" id="KW-1185">Reference proteome</keyword>
<accession>A0ABP4FNB0</accession>
<evidence type="ECO:0000313" key="2">
    <source>
        <dbReference type="Proteomes" id="UP001501371"/>
    </source>
</evidence>
<evidence type="ECO:0000313" key="1">
    <source>
        <dbReference type="EMBL" id="GAA1188452.1"/>
    </source>
</evidence>
<dbReference type="RefSeq" id="WP_344281555.1">
    <property type="nucleotide sequence ID" value="NZ_BAAAKV010000056.1"/>
</dbReference>
<sequence>MTTLRVGAAVFDSGSERAGYVDALNGSLVRLVRPSGLTWEARRISVRPATHWERRQLKALAALHRKQLPAVGGTS</sequence>
<dbReference type="Proteomes" id="UP001501371">
    <property type="component" value="Unassembled WGS sequence"/>
</dbReference>
<gene>
    <name evidence="1" type="ORF">GCM10009654_52530</name>
</gene>